<sequence>MAKYLYVLLCLAITFGTGYSLKCYHCNSEKMDGCAKGEKPAEQPCGNPTPNHSQFCYYKVAYDTVRKINFANSSCIDVPAGSQLDKSSVPDCKNPPANVEIKECRVCATDLCNSASVFSSSQKLVYTKGRSFVVSHGGQTHPTDAAEDVSV</sequence>
<dbReference type="AlphaFoldDB" id="A0AAN7PRN8"/>
<comment type="caution">
    <text evidence="2">The sequence shown here is derived from an EMBL/GenBank/DDBJ whole genome shotgun (WGS) entry which is preliminary data.</text>
</comment>
<protein>
    <recommendedName>
        <fullName evidence="4">Sodefrin-like factor</fullName>
    </recommendedName>
</protein>
<organism evidence="2 3">
    <name type="scientific">Aquatica leii</name>
    <dbReference type="NCBI Taxonomy" id="1421715"/>
    <lineage>
        <taxon>Eukaryota</taxon>
        <taxon>Metazoa</taxon>
        <taxon>Ecdysozoa</taxon>
        <taxon>Arthropoda</taxon>
        <taxon>Hexapoda</taxon>
        <taxon>Insecta</taxon>
        <taxon>Pterygota</taxon>
        <taxon>Neoptera</taxon>
        <taxon>Endopterygota</taxon>
        <taxon>Coleoptera</taxon>
        <taxon>Polyphaga</taxon>
        <taxon>Elateriformia</taxon>
        <taxon>Elateroidea</taxon>
        <taxon>Lampyridae</taxon>
        <taxon>Luciolinae</taxon>
        <taxon>Aquatica</taxon>
    </lineage>
</organism>
<accession>A0AAN7PRN8</accession>
<evidence type="ECO:0000313" key="3">
    <source>
        <dbReference type="Proteomes" id="UP001353858"/>
    </source>
</evidence>
<dbReference type="EMBL" id="JARPUR010000006">
    <property type="protein sequence ID" value="KAK4873997.1"/>
    <property type="molecule type" value="Genomic_DNA"/>
</dbReference>
<keyword evidence="1" id="KW-0732">Signal</keyword>
<feature type="signal peptide" evidence="1">
    <location>
        <begin position="1"/>
        <end position="20"/>
    </location>
</feature>
<evidence type="ECO:0000313" key="2">
    <source>
        <dbReference type="EMBL" id="KAK4873997.1"/>
    </source>
</evidence>
<evidence type="ECO:0000256" key="1">
    <source>
        <dbReference type="SAM" id="SignalP"/>
    </source>
</evidence>
<feature type="chain" id="PRO_5042856772" description="Sodefrin-like factor" evidence="1">
    <location>
        <begin position="21"/>
        <end position="151"/>
    </location>
</feature>
<name>A0AAN7PRN8_9COLE</name>
<reference evidence="3" key="1">
    <citation type="submission" date="2023-01" db="EMBL/GenBank/DDBJ databases">
        <title>Key to firefly adult light organ development and bioluminescence: homeobox transcription factors regulate luciferase expression and transportation to peroxisome.</title>
        <authorList>
            <person name="Fu X."/>
        </authorList>
    </citation>
    <scope>NUCLEOTIDE SEQUENCE [LARGE SCALE GENOMIC DNA]</scope>
</reference>
<dbReference type="Proteomes" id="UP001353858">
    <property type="component" value="Unassembled WGS sequence"/>
</dbReference>
<evidence type="ECO:0008006" key="4">
    <source>
        <dbReference type="Google" id="ProtNLM"/>
    </source>
</evidence>
<keyword evidence="3" id="KW-1185">Reference proteome</keyword>
<proteinExistence type="predicted"/>
<gene>
    <name evidence="2" type="ORF">RN001_013357</name>
</gene>